<keyword evidence="4" id="KW-1185">Reference proteome</keyword>
<feature type="compositionally biased region" description="Low complexity" evidence="1">
    <location>
        <begin position="330"/>
        <end position="341"/>
    </location>
</feature>
<evidence type="ECO:0000256" key="1">
    <source>
        <dbReference type="SAM" id="MobiDB-lite"/>
    </source>
</evidence>
<dbReference type="Gene3D" id="3.40.50.1820">
    <property type="entry name" value="alpha/beta hydrolase"/>
    <property type="match status" value="1"/>
</dbReference>
<dbReference type="InterPro" id="IPR050471">
    <property type="entry name" value="AB_hydrolase"/>
</dbReference>
<feature type="compositionally biased region" description="Polar residues" evidence="1">
    <location>
        <begin position="24"/>
        <end position="34"/>
    </location>
</feature>
<dbReference type="PANTHER" id="PTHR43433">
    <property type="entry name" value="HYDROLASE, ALPHA/BETA FOLD FAMILY PROTEIN"/>
    <property type="match status" value="1"/>
</dbReference>
<dbReference type="InterPro" id="IPR000073">
    <property type="entry name" value="AB_hydrolase_1"/>
</dbReference>
<dbReference type="SUPFAM" id="SSF53474">
    <property type="entry name" value="alpha/beta-Hydrolases"/>
    <property type="match status" value="1"/>
</dbReference>
<reference evidence="3 4" key="1">
    <citation type="submission" date="2017-07" db="EMBL/GenBank/DDBJ databases">
        <title>Niveispirillum cyanobacteriorum sp. nov., isolated from cyanobacterial aggregates in a eutrophic lake.</title>
        <authorList>
            <person name="Cai H."/>
        </authorList>
    </citation>
    <scope>NUCLEOTIDE SEQUENCE [LARGE SCALE GENOMIC DNA]</scope>
    <source>
        <strain evidence="4">TH1-14</strain>
    </source>
</reference>
<sequence>MNIDSGFDLPQAWVQAGREIDETIPSNQPSTTGTAGPGRDTQHRRGMERLPVGKCRRMPYLITSDQAKIAYDDVGRGRPLLLVHGWATHAGFFRPQVEGLSQSFRIISVDLRGHGRSRAAEGDLSIDLLARDIVELADHLDLNDLLVVGWSMGAMVLWRALLDGLSSRVAGMISIDMAPRVINGDGWDLGLRGSSAAKSARQSPAAMIANWPSVGPRVAGRIFAEGREVEQAILRRWAETEVADSDPVAMARLWASLTAQDFRPLLPGISVPVLVTHGKLSRLYCQDTAQALASLLAQAVTIGFDRSGHAPHLEEPDLFNSTLTRFAATLPPAGGADAPGAGRDEPAGAQ</sequence>
<proteinExistence type="predicted"/>
<dbReference type="Pfam" id="PF12697">
    <property type="entry name" value="Abhydrolase_6"/>
    <property type="match status" value="1"/>
</dbReference>
<comment type="caution">
    <text evidence="3">The sequence shown here is derived from an EMBL/GenBank/DDBJ whole genome shotgun (WGS) entry which is preliminary data.</text>
</comment>
<dbReference type="InterPro" id="IPR029058">
    <property type="entry name" value="AB_hydrolase_fold"/>
</dbReference>
<gene>
    <name evidence="3" type="ORF">CHU95_07265</name>
</gene>
<evidence type="ECO:0000313" key="3">
    <source>
        <dbReference type="EMBL" id="OYQ35522.1"/>
    </source>
</evidence>
<feature type="region of interest" description="Disordered" evidence="1">
    <location>
        <begin position="20"/>
        <end position="47"/>
    </location>
</feature>
<dbReference type="Proteomes" id="UP000216998">
    <property type="component" value="Unassembled WGS sequence"/>
</dbReference>
<dbReference type="AlphaFoldDB" id="A0A255Z247"/>
<feature type="domain" description="AB hydrolase-1" evidence="2">
    <location>
        <begin position="80"/>
        <end position="320"/>
    </location>
</feature>
<name>A0A255Z247_9PROT</name>
<protein>
    <recommendedName>
        <fullName evidence="2">AB hydrolase-1 domain-containing protein</fullName>
    </recommendedName>
</protein>
<evidence type="ECO:0000313" key="4">
    <source>
        <dbReference type="Proteomes" id="UP000216998"/>
    </source>
</evidence>
<accession>A0A255Z247</accession>
<organism evidence="3 4">
    <name type="scientific">Niveispirillum lacus</name>
    <dbReference type="NCBI Taxonomy" id="1981099"/>
    <lineage>
        <taxon>Bacteria</taxon>
        <taxon>Pseudomonadati</taxon>
        <taxon>Pseudomonadota</taxon>
        <taxon>Alphaproteobacteria</taxon>
        <taxon>Rhodospirillales</taxon>
        <taxon>Azospirillaceae</taxon>
        <taxon>Niveispirillum</taxon>
    </lineage>
</organism>
<evidence type="ECO:0000259" key="2">
    <source>
        <dbReference type="Pfam" id="PF12697"/>
    </source>
</evidence>
<dbReference type="PANTHER" id="PTHR43433:SF5">
    <property type="entry name" value="AB HYDROLASE-1 DOMAIN-CONTAINING PROTEIN"/>
    <property type="match status" value="1"/>
</dbReference>
<dbReference type="EMBL" id="NOXU01000025">
    <property type="protein sequence ID" value="OYQ35522.1"/>
    <property type="molecule type" value="Genomic_DNA"/>
</dbReference>
<feature type="region of interest" description="Disordered" evidence="1">
    <location>
        <begin position="330"/>
        <end position="350"/>
    </location>
</feature>